<dbReference type="RefSeq" id="XP_038788188.1">
    <property type="nucleotide sequence ID" value="XM_038928481.1"/>
</dbReference>
<comment type="caution">
    <text evidence="1">The sequence shown here is derived from an EMBL/GenBank/DDBJ whole genome shotgun (WGS) entry which is preliminary data.</text>
</comment>
<organism evidence="1 2">
    <name type="scientific">Alternaria burnsii</name>
    <dbReference type="NCBI Taxonomy" id="1187904"/>
    <lineage>
        <taxon>Eukaryota</taxon>
        <taxon>Fungi</taxon>
        <taxon>Dikarya</taxon>
        <taxon>Ascomycota</taxon>
        <taxon>Pezizomycotina</taxon>
        <taxon>Dothideomycetes</taxon>
        <taxon>Pleosporomycetidae</taxon>
        <taxon>Pleosporales</taxon>
        <taxon>Pleosporineae</taxon>
        <taxon>Pleosporaceae</taxon>
        <taxon>Alternaria</taxon>
        <taxon>Alternaria sect. Alternaria</taxon>
    </lineage>
</organism>
<dbReference type="Proteomes" id="UP000596902">
    <property type="component" value="Unassembled WGS sequence"/>
</dbReference>
<sequence>MSPYTASSYHLSSPSCHPPPYSAVAHIRPRLVLPFLPSHCNDYVFSCLGPCLSDPFFIPVVAFVSWLRLNMDSTLESWGPDTAGEGGLGARSLLSLMSVKDIMRTDQYMYLIYYAMETNDVR</sequence>
<gene>
    <name evidence="1" type="ORF">GT037_003434</name>
</gene>
<name>A0A8H7EGR6_9PLEO</name>
<protein>
    <submittedName>
        <fullName evidence="1">Uncharacterized protein</fullName>
    </submittedName>
</protein>
<keyword evidence="2" id="KW-1185">Reference proteome</keyword>
<dbReference type="GeneID" id="62201659"/>
<reference evidence="1" key="2">
    <citation type="submission" date="2020-08" db="EMBL/GenBank/DDBJ databases">
        <title>Draft Genome Sequence of Cumin Blight Pathogen Alternaria burnsii.</title>
        <authorList>
            <person name="Feng Z."/>
        </authorList>
    </citation>
    <scope>NUCLEOTIDE SEQUENCE</scope>
    <source>
        <strain evidence="1">CBS107.38</strain>
    </source>
</reference>
<dbReference type="EMBL" id="JAAABM010000004">
    <property type="protein sequence ID" value="KAF7678053.1"/>
    <property type="molecule type" value="Genomic_DNA"/>
</dbReference>
<reference evidence="1" key="1">
    <citation type="submission" date="2020-01" db="EMBL/GenBank/DDBJ databases">
        <authorList>
            <person name="Feng Z.H.Z."/>
        </authorList>
    </citation>
    <scope>NUCLEOTIDE SEQUENCE</scope>
    <source>
        <strain evidence="1">CBS107.38</strain>
    </source>
</reference>
<dbReference type="AlphaFoldDB" id="A0A8H7EGR6"/>
<accession>A0A8H7EGR6</accession>
<evidence type="ECO:0000313" key="1">
    <source>
        <dbReference type="EMBL" id="KAF7678053.1"/>
    </source>
</evidence>
<proteinExistence type="predicted"/>
<evidence type="ECO:0000313" key="2">
    <source>
        <dbReference type="Proteomes" id="UP000596902"/>
    </source>
</evidence>